<dbReference type="SUPFAM" id="SSF52540">
    <property type="entry name" value="P-loop containing nucleoside triphosphate hydrolases"/>
    <property type="match status" value="1"/>
</dbReference>
<sequence length="200" mass="22330">MESLKAIYIVGPSSTGKTTLCNALITRLGLTSDMCITEVARTVMREQGFTRADVHSLAMQQAIVNAQATRDRQARQKATEDVVPKLQSILLSDRSAVDAVVYAALSETTLQSGNTKALVSSPEFLEVLPFYRSLHSTFVLLRPIPEWMIDDGVRSLEDGERCYAMFVKVLKELDIPFVEVGEECRWLGERVAFVRRLVFA</sequence>
<dbReference type="Proteomes" id="UP000772434">
    <property type="component" value="Unassembled WGS sequence"/>
</dbReference>
<dbReference type="Pfam" id="PF13521">
    <property type="entry name" value="AAA_28"/>
    <property type="match status" value="1"/>
</dbReference>
<dbReference type="Gene3D" id="3.40.50.300">
    <property type="entry name" value="P-loop containing nucleotide triphosphate hydrolases"/>
    <property type="match status" value="1"/>
</dbReference>
<protein>
    <submittedName>
        <fullName evidence="2">AAA domain-containing protein</fullName>
    </submittedName>
</protein>
<name>A0A9P5PWR1_9AGAR</name>
<keyword evidence="3" id="KW-1185">Reference proteome</keyword>
<accession>A0A9P5PWR1</accession>
<dbReference type="AlphaFoldDB" id="A0A9P5PWR1"/>
<proteinExistence type="predicted"/>
<dbReference type="InterPro" id="IPR027417">
    <property type="entry name" value="P-loop_NTPase"/>
</dbReference>
<dbReference type="EMBL" id="JADNRY010000050">
    <property type="protein sequence ID" value="KAF9069455.1"/>
    <property type="molecule type" value="Genomic_DNA"/>
</dbReference>
<organism evidence="2 3">
    <name type="scientific">Rhodocollybia butyracea</name>
    <dbReference type="NCBI Taxonomy" id="206335"/>
    <lineage>
        <taxon>Eukaryota</taxon>
        <taxon>Fungi</taxon>
        <taxon>Dikarya</taxon>
        <taxon>Basidiomycota</taxon>
        <taxon>Agaricomycotina</taxon>
        <taxon>Agaricomycetes</taxon>
        <taxon>Agaricomycetidae</taxon>
        <taxon>Agaricales</taxon>
        <taxon>Marasmiineae</taxon>
        <taxon>Omphalotaceae</taxon>
        <taxon>Rhodocollybia</taxon>
    </lineage>
</organism>
<reference evidence="2" key="1">
    <citation type="submission" date="2020-11" db="EMBL/GenBank/DDBJ databases">
        <authorList>
            <consortium name="DOE Joint Genome Institute"/>
            <person name="Ahrendt S."/>
            <person name="Riley R."/>
            <person name="Andreopoulos W."/>
            <person name="Labutti K."/>
            <person name="Pangilinan J."/>
            <person name="Ruiz-Duenas F.J."/>
            <person name="Barrasa J.M."/>
            <person name="Sanchez-Garcia M."/>
            <person name="Camarero S."/>
            <person name="Miyauchi S."/>
            <person name="Serrano A."/>
            <person name="Linde D."/>
            <person name="Babiker R."/>
            <person name="Drula E."/>
            <person name="Ayuso-Fernandez I."/>
            <person name="Pacheco R."/>
            <person name="Padilla G."/>
            <person name="Ferreira P."/>
            <person name="Barriuso J."/>
            <person name="Kellner H."/>
            <person name="Castanera R."/>
            <person name="Alfaro M."/>
            <person name="Ramirez L."/>
            <person name="Pisabarro A.G."/>
            <person name="Kuo A."/>
            <person name="Tritt A."/>
            <person name="Lipzen A."/>
            <person name="He G."/>
            <person name="Yan M."/>
            <person name="Ng V."/>
            <person name="Cullen D."/>
            <person name="Martin F."/>
            <person name="Rosso M.-N."/>
            <person name="Henrissat B."/>
            <person name="Hibbett D."/>
            <person name="Martinez A.T."/>
            <person name="Grigoriev I.V."/>
        </authorList>
    </citation>
    <scope>NUCLEOTIDE SEQUENCE</scope>
    <source>
        <strain evidence="2">AH 40177</strain>
    </source>
</reference>
<feature type="domain" description="NadR/Ttd14 AAA" evidence="1">
    <location>
        <begin position="7"/>
        <end position="180"/>
    </location>
</feature>
<evidence type="ECO:0000313" key="2">
    <source>
        <dbReference type="EMBL" id="KAF9069455.1"/>
    </source>
</evidence>
<dbReference type="InterPro" id="IPR038727">
    <property type="entry name" value="NadR/Ttd14_AAA_dom"/>
</dbReference>
<gene>
    <name evidence="2" type="ORF">BDP27DRAFT_1325370</name>
</gene>
<evidence type="ECO:0000259" key="1">
    <source>
        <dbReference type="Pfam" id="PF13521"/>
    </source>
</evidence>
<comment type="caution">
    <text evidence="2">The sequence shown here is derived from an EMBL/GenBank/DDBJ whole genome shotgun (WGS) entry which is preliminary data.</text>
</comment>
<dbReference type="OrthoDB" id="6118920at2759"/>
<evidence type="ECO:0000313" key="3">
    <source>
        <dbReference type="Proteomes" id="UP000772434"/>
    </source>
</evidence>